<dbReference type="Pfam" id="PF04083">
    <property type="entry name" value="Abhydro_lipase"/>
    <property type="match status" value="1"/>
</dbReference>
<evidence type="ECO:0000256" key="9">
    <source>
        <dbReference type="SAM" id="SignalP"/>
    </source>
</evidence>
<dbReference type="EMBL" id="JH431837">
    <property type="status" value="NOT_ANNOTATED_CDS"/>
    <property type="molecule type" value="Genomic_DNA"/>
</dbReference>
<evidence type="ECO:0000256" key="1">
    <source>
        <dbReference type="ARBA" id="ARBA00010701"/>
    </source>
</evidence>
<dbReference type="PANTHER" id="PTHR11005">
    <property type="entry name" value="LYSOSOMAL ACID LIPASE-RELATED"/>
    <property type="match status" value="1"/>
</dbReference>
<dbReference type="HOGENOM" id="CLU_010974_0_3_1"/>
<reference evidence="11" key="2">
    <citation type="submission" date="2015-02" db="UniProtKB">
        <authorList>
            <consortium name="EnsemblMetazoa"/>
        </authorList>
    </citation>
    <scope>IDENTIFICATION</scope>
</reference>
<evidence type="ECO:0000256" key="6">
    <source>
        <dbReference type="ARBA" id="ARBA00023180"/>
    </source>
</evidence>
<evidence type="ECO:0000256" key="4">
    <source>
        <dbReference type="ARBA" id="ARBA00022963"/>
    </source>
</evidence>
<dbReference type="Gene3D" id="3.40.50.1820">
    <property type="entry name" value="alpha/beta hydrolase"/>
    <property type="match status" value="1"/>
</dbReference>
<dbReference type="InterPro" id="IPR025483">
    <property type="entry name" value="Lipase_euk"/>
</dbReference>
<feature type="signal peptide" evidence="9">
    <location>
        <begin position="1"/>
        <end position="18"/>
    </location>
</feature>
<evidence type="ECO:0000313" key="11">
    <source>
        <dbReference type="EnsemblMetazoa" id="SMAR008378-PA"/>
    </source>
</evidence>
<dbReference type="OMA" id="STICKPS"/>
<accession>T1J448</accession>
<feature type="domain" description="Partial AB-hydrolase lipase" evidence="10">
    <location>
        <begin position="53"/>
        <end position="112"/>
    </location>
</feature>
<keyword evidence="2 9" id="KW-0732">Signal</keyword>
<keyword evidence="6" id="KW-0325">Glycoprotein</keyword>
<feature type="active site" description="Nucleophile" evidence="8">
    <location>
        <position position="187"/>
    </location>
</feature>
<organism evidence="11 12">
    <name type="scientific">Strigamia maritima</name>
    <name type="common">European centipede</name>
    <name type="synonym">Geophilus maritimus</name>
    <dbReference type="NCBI Taxonomy" id="126957"/>
    <lineage>
        <taxon>Eukaryota</taxon>
        <taxon>Metazoa</taxon>
        <taxon>Ecdysozoa</taxon>
        <taxon>Arthropoda</taxon>
        <taxon>Myriapoda</taxon>
        <taxon>Chilopoda</taxon>
        <taxon>Pleurostigmophora</taxon>
        <taxon>Geophilomorpha</taxon>
        <taxon>Linotaeniidae</taxon>
        <taxon>Strigamia</taxon>
    </lineage>
</organism>
<keyword evidence="3 7" id="KW-0378">Hydrolase</keyword>
<dbReference type="InterPro" id="IPR003386">
    <property type="entry name" value="LACT/PDAT_acylTrfase"/>
</dbReference>
<feature type="active site" description="Charge relay system" evidence="8">
    <location>
        <position position="357"/>
    </location>
</feature>
<comment type="similarity">
    <text evidence="1 7">Belongs to the AB hydrolase superfamily. Lipase family.</text>
</comment>
<feature type="chain" id="PRO_5004590288" description="Lipase" evidence="9">
    <location>
        <begin position="19"/>
        <end position="438"/>
    </location>
</feature>
<dbReference type="Pfam" id="PF02450">
    <property type="entry name" value="LCAT"/>
    <property type="match status" value="1"/>
</dbReference>
<keyword evidence="12" id="KW-1185">Reference proteome</keyword>
<dbReference type="PhylomeDB" id="T1J448"/>
<protein>
    <recommendedName>
        <fullName evidence="7">Lipase</fullName>
    </recommendedName>
</protein>
<dbReference type="STRING" id="126957.T1J448"/>
<keyword evidence="4 7" id="KW-0442">Lipid degradation</keyword>
<evidence type="ECO:0000313" key="12">
    <source>
        <dbReference type="Proteomes" id="UP000014500"/>
    </source>
</evidence>
<dbReference type="PIRSF" id="PIRSF000862">
    <property type="entry name" value="Steryl_ester_lip"/>
    <property type="match status" value="1"/>
</dbReference>
<evidence type="ECO:0000256" key="3">
    <source>
        <dbReference type="ARBA" id="ARBA00022801"/>
    </source>
</evidence>
<evidence type="ECO:0000256" key="2">
    <source>
        <dbReference type="ARBA" id="ARBA00022729"/>
    </source>
</evidence>
<dbReference type="EnsemblMetazoa" id="SMAR008378-RA">
    <property type="protein sequence ID" value="SMAR008378-PA"/>
    <property type="gene ID" value="SMAR008378"/>
</dbReference>
<dbReference type="AlphaFoldDB" id="T1J448"/>
<reference evidence="12" key="1">
    <citation type="submission" date="2011-05" db="EMBL/GenBank/DDBJ databases">
        <authorList>
            <person name="Richards S.R."/>
            <person name="Qu J."/>
            <person name="Jiang H."/>
            <person name="Jhangiani S.N."/>
            <person name="Agravi P."/>
            <person name="Goodspeed R."/>
            <person name="Gross S."/>
            <person name="Mandapat C."/>
            <person name="Jackson L."/>
            <person name="Mathew T."/>
            <person name="Pu L."/>
            <person name="Thornton R."/>
            <person name="Saada N."/>
            <person name="Wilczek-Boney K.B."/>
            <person name="Lee S."/>
            <person name="Kovar C."/>
            <person name="Wu Y."/>
            <person name="Scherer S.E."/>
            <person name="Worley K.C."/>
            <person name="Muzny D.M."/>
            <person name="Gibbs R."/>
        </authorList>
    </citation>
    <scope>NUCLEOTIDE SEQUENCE</scope>
    <source>
        <strain evidence="12">Brora</strain>
    </source>
</reference>
<sequence length="438" mass="48925">MMRSIVLLFPALCCTCRADLASSFEDILLDAINPVEDDEVSREIAKELKMGAPEMIAHYGYKVENHTAKTEDGFLLGLQRIPESTKGAKASEKYPVLLQHGVLCCSGNFIDNGNDSLGFFLADKGYDVWLGNLRANRYSKKHMTLKEEDDAFWDFSIDEHVTYDLPAMIDYIRSTTKKDKILLVAHSMGTTISFSMLASQPEMNKKIKGFLALAPVGSVKYITSSAIYAAKYSAVIKSAAEFANVKQFATHSPFVENFLRHFCPGSPGVCTGFVNLYSGYDSHLINQTRYPIYLSDCTGGTSVKVMNHLGQLITNGGLNKFDYGLTKNKEVYGQDFPPEYDVGKVTAPVILVHAANDALSDPLDVAILNAKLKTVIEKYLFPDYTGTHSAFFWLTNATERFFNKLLELLKKIEKNEIKKIIYILIKFLGKCNNYNGYI</sequence>
<evidence type="ECO:0000259" key="10">
    <source>
        <dbReference type="Pfam" id="PF04083"/>
    </source>
</evidence>
<dbReference type="InterPro" id="IPR029058">
    <property type="entry name" value="AB_hydrolase_fold"/>
</dbReference>
<dbReference type="GO" id="GO:0008374">
    <property type="term" value="F:O-acyltransferase activity"/>
    <property type="evidence" value="ECO:0007669"/>
    <property type="project" value="InterPro"/>
</dbReference>
<name>T1J448_STRMM</name>
<dbReference type="FunFam" id="3.40.50.1820:FF:000057">
    <property type="entry name" value="Lipase"/>
    <property type="match status" value="1"/>
</dbReference>
<dbReference type="GO" id="GO:0016788">
    <property type="term" value="F:hydrolase activity, acting on ester bonds"/>
    <property type="evidence" value="ECO:0007669"/>
    <property type="project" value="InterPro"/>
</dbReference>
<evidence type="ECO:0000256" key="8">
    <source>
        <dbReference type="PIRSR" id="PIRSR000862-1"/>
    </source>
</evidence>
<evidence type="ECO:0000256" key="7">
    <source>
        <dbReference type="PIRNR" id="PIRNR000862"/>
    </source>
</evidence>
<keyword evidence="5" id="KW-0443">Lipid metabolism</keyword>
<proteinExistence type="inferred from homology"/>
<dbReference type="GO" id="GO:0016042">
    <property type="term" value="P:lipid catabolic process"/>
    <property type="evidence" value="ECO:0007669"/>
    <property type="project" value="UniProtKB-KW"/>
</dbReference>
<evidence type="ECO:0000256" key="5">
    <source>
        <dbReference type="ARBA" id="ARBA00023098"/>
    </source>
</evidence>
<dbReference type="eggNOG" id="KOG2624">
    <property type="taxonomic scope" value="Eukaryota"/>
</dbReference>
<dbReference type="InterPro" id="IPR006693">
    <property type="entry name" value="AB_hydrolase_lipase"/>
</dbReference>
<dbReference type="SUPFAM" id="SSF53474">
    <property type="entry name" value="alpha/beta-Hydrolases"/>
    <property type="match status" value="1"/>
</dbReference>
<feature type="active site" description="Charge relay system" evidence="8">
    <location>
        <position position="388"/>
    </location>
</feature>
<dbReference type="Proteomes" id="UP000014500">
    <property type="component" value="Unassembled WGS sequence"/>
</dbReference>